<dbReference type="Proteomes" id="UP001632037">
    <property type="component" value="Unassembled WGS sequence"/>
</dbReference>
<gene>
    <name evidence="6" type="ORF">V7S43_018387</name>
</gene>
<sequence>MNPVTAVVLYLALLHSVHGETVSINHDQVQPFAQPEPVTISEKAAVKFKPQLQVVDGCVSFPVVNAAGEISGGLKGTKEKDGCTEAPLGSQVYGRASWYRDQWAIVYAWYFPKNFRAFIAKACHGWASMVLWLDNPAVEEQKLLGASLSQQTLKEQKLLFISMTERNEEPYQKYNGIPSMGFVGMQAIRDTRLARWRWNYTYVGGSNVSTRVAHMMNHFDWIHLSFAGQDGESQDLIMWEQLTEEARAALNSADFGDSSAPFTDNNFKTTLEKAWPF</sequence>
<evidence type="ECO:0008006" key="8">
    <source>
        <dbReference type="Google" id="ProtNLM"/>
    </source>
</evidence>
<evidence type="ECO:0000256" key="1">
    <source>
        <dbReference type="ARBA" id="ARBA00004613"/>
    </source>
</evidence>
<keyword evidence="5" id="KW-0732">Signal</keyword>
<evidence type="ECO:0000313" key="6">
    <source>
        <dbReference type="EMBL" id="KAL3656723.1"/>
    </source>
</evidence>
<evidence type="ECO:0000313" key="7">
    <source>
        <dbReference type="Proteomes" id="UP001632037"/>
    </source>
</evidence>
<dbReference type="PANTHER" id="PTHR33657">
    <property type="entry name" value="DOMAIN PROTEIN, PUTATIVE (AFU_ORTHOLOGUE AFUA_5G00600)-RELATED"/>
    <property type="match status" value="1"/>
</dbReference>
<comment type="subcellular location">
    <subcellularLocation>
        <location evidence="1">Secreted</location>
    </subcellularLocation>
</comment>
<dbReference type="Pfam" id="PF05630">
    <property type="entry name" value="NPP1"/>
    <property type="match status" value="1"/>
</dbReference>
<evidence type="ECO:0000256" key="3">
    <source>
        <dbReference type="ARBA" id="ARBA00022525"/>
    </source>
</evidence>
<feature type="chain" id="PRO_5044749186" description="Necrosis inducing-like protein NPP1 type" evidence="5">
    <location>
        <begin position="20"/>
        <end position="277"/>
    </location>
</feature>
<keyword evidence="4" id="KW-0843">Virulence</keyword>
<dbReference type="PIRSF" id="PIRSF029958">
    <property type="entry name" value="Necrosis-inducing_protein"/>
    <property type="match status" value="1"/>
</dbReference>
<organism evidence="6 7">
    <name type="scientific">Phytophthora oleae</name>
    <dbReference type="NCBI Taxonomy" id="2107226"/>
    <lineage>
        <taxon>Eukaryota</taxon>
        <taxon>Sar</taxon>
        <taxon>Stramenopiles</taxon>
        <taxon>Oomycota</taxon>
        <taxon>Peronosporomycetes</taxon>
        <taxon>Peronosporales</taxon>
        <taxon>Peronosporaceae</taxon>
        <taxon>Phytophthora</taxon>
    </lineage>
</organism>
<comment type="caution">
    <text evidence="6">The sequence shown here is derived from an EMBL/GenBank/DDBJ whole genome shotgun (WGS) entry which is preliminary data.</text>
</comment>
<feature type="signal peptide" evidence="5">
    <location>
        <begin position="1"/>
        <end position="19"/>
    </location>
</feature>
<accession>A0ABD3EQL8</accession>
<dbReference type="GO" id="GO:0005576">
    <property type="term" value="C:extracellular region"/>
    <property type="evidence" value="ECO:0007669"/>
    <property type="project" value="UniProtKB-SubCell"/>
</dbReference>
<evidence type="ECO:0000256" key="4">
    <source>
        <dbReference type="ARBA" id="ARBA00023026"/>
    </source>
</evidence>
<dbReference type="AlphaFoldDB" id="A0ABD3EQL8"/>
<protein>
    <recommendedName>
        <fullName evidence="8">Necrosis inducing-like protein NPP1 type</fullName>
    </recommendedName>
</protein>
<proteinExistence type="inferred from homology"/>
<evidence type="ECO:0000256" key="5">
    <source>
        <dbReference type="SAM" id="SignalP"/>
    </source>
</evidence>
<keyword evidence="7" id="KW-1185">Reference proteome</keyword>
<reference evidence="6 7" key="1">
    <citation type="submission" date="2024-09" db="EMBL/GenBank/DDBJ databases">
        <title>Genome sequencing and assembly of Phytophthora oleae, isolate VK10A, causative agent of rot of olive drupes.</title>
        <authorList>
            <person name="Conti Taguali S."/>
            <person name="Riolo M."/>
            <person name="La Spada F."/>
            <person name="Cacciola S.O."/>
            <person name="Dionisio G."/>
        </authorList>
    </citation>
    <scope>NUCLEOTIDE SEQUENCE [LARGE SCALE GENOMIC DNA]</scope>
    <source>
        <strain evidence="6 7">VK10A</strain>
    </source>
</reference>
<dbReference type="InterPro" id="IPR008701">
    <property type="entry name" value="NPP1"/>
</dbReference>
<name>A0ABD3EQL8_9STRA</name>
<keyword evidence="3" id="KW-0964">Secreted</keyword>
<evidence type="ECO:0000256" key="2">
    <source>
        <dbReference type="ARBA" id="ARBA00009520"/>
    </source>
</evidence>
<dbReference type="EMBL" id="JBIMZQ010000075">
    <property type="protein sequence ID" value="KAL3656723.1"/>
    <property type="molecule type" value="Genomic_DNA"/>
</dbReference>
<dbReference type="PANTHER" id="PTHR33657:SF8">
    <property type="entry name" value="DOMAIN PROTEIN, PUTATIVE (AFU_ORTHOLOGUE AFUA_5G00600)-RELATED"/>
    <property type="match status" value="1"/>
</dbReference>
<comment type="similarity">
    <text evidence="2">Belongs to the Necrosis inducing protein (NPP1) family.</text>
</comment>